<proteinExistence type="predicted"/>
<evidence type="ECO:0000259" key="10">
    <source>
        <dbReference type="PROSITE" id="PS50119"/>
    </source>
</evidence>
<evidence type="ECO:0000313" key="11">
    <source>
        <dbReference type="EMBL" id="KAF7810846.1"/>
    </source>
</evidence>
<dbReference type="GO" id="GO:0008270">
    <property type="term" value="F:zinc ion binding"/>
    <property type="evidence" value="ECO:0007669"/>
    <property type="project" value="UniProtKB-KW"/>
</dbReference>
<dbReference type="InterPro" id="IPR049808">
    <property type="entry name" value="CONSTANS-like_Bbox1"/>
</dbReference>
<keyword evidence="8" id="KW-0539">Nucleus</keyword>
<evidence type="ECO:0000256" key="8">
    <source>
        <dbReference type="ARBA" id="ARBA00023242"/>
    </source>
</evidence>
<gene>
    <name evidence="11" type="ORF">G2W53_031822</name>
</gene>
<accession>A0A834W9R8</accession>
<keyword evidence="4 9" id="KW-0863">Zinc-finger</keyword>
<evidence type="ECO:0000256" key="1">
    <source>
        <dbReference type="ARBA" id="ARBA00004123"/>
    </source>
</evidence>
<feature type="domain" description="B box-type" evidence="10">
    <location>
        <begin position="43"/>
        <end position="90"/>
    </location>
</feature>
<name>A0A834W9R8_9FABA</name>
<dbReference type="PROSITE" id="PS50119">
    <property type="entry name" value="ZF_BBOX"/>
    <property type="match status" value="2"/>
</dbReference>
<dbReference type="GO" id="GO:0005634">
    <property type="term" value="C:nucleus"/>
    <property type="evidence" value="ECO:0007669"/>
    <property type="project" value="UniProtKB-SubCell"/>
</dbReference>
<keyword evidence="7" id="KW-0804">Transcription</keyword>
<keyword evidence="6" id="KW-0805">Transcription regulation</keyword>
<keyword evidence="5" id="KW-0862">Zinc</keyword>
<dbReference type="InterPro" id="IPR051979">
    <property type="entry name" value="B-box_zinc_finger"/>
</dbReference>
<dbReference type="PANTHER" id="PTHR31832">
    <property type="entry name" value="B-BOX ZINC FINGER PROTEIN 22"/>
    <property type="match status" value="1"/>
</dbReference>
<dbReference type="AlphaFoldDB" id="A0A834W9R8"/>
<comment type="caution">
    <text evidence="11">The sequence shown here is derived from an EMBL/GenBank/DDBJ whole genome shotgun (WGS) entry which is preliminary data.</text>
</comment>
<dbReference type="PANTHER" id="PTHR31832:SF87">
    <property type="entry name" value="B-BOX ZINC FINGER PROTEIN 20"/>
    <property type="match status" value="1"/>
</dbReference>
<evidence type="ECO:0000256" key="3">
    <source>
        <dbReference type="ARBA" id="ARBA00022737"/>
    </source>
</evidence>
<feature type="domain" description="B box-type" evidence="10">
    <location>
        <begin position="1"/>
        <end position="37"/>
    </location>
</feature>
<dbReference type="OrthoDB" id="153872at2759"/>
<dbReference type="Pfam" id="PF00643">
    <property type="entry name" value="zf-B_box"/>
    <property type="match status" value="1"/>
</dbReference>
<evidence type="ECO:0000256" key="2">
    <source>
        <dbReference type="ARBA" id="ARBA00022723"/>
    </source>
</evidence>
<evidence type="ECO:0000256" key="4">
    <source>
        <dbReference type="ARBA" id="ARBA00022771"/>
    </source>
</evidence>
<sequence length="224" mass="25035">MEASVFCAADEAALCHACDSTIHHANKLAGKHQRFSLHLPTSQDFPLCDICQEKRAYVFCKEDRAILCRECDLTIHSANEHTQKHNRFLLTGVKLSASSLDPSASSSSNYNNNNGSCGSNNTYTNENLSCSNISDTEAVSVSTSSFSEYLIETIPGYCFEDLLIDASFPPPNGFCKNEEHHPRSQDQNFQVTKNRAEGEGCIPRWWRSRWGVIWMQTALSSRKS</sequence>
<evidence type="ECO:0000256" key="7">
    <source>
        <dbReference type="ARBA" id="ARBA00023163"/>
    </source>
</evidence>
<keyword evidence="2" id="KW-0479">Metal-binding</keyword>
<evidence type="ECO:0000256" key="5">
    <source>
        <dbReference type="ARBA" id="ARBA00022833"/>
    </source>
</evidence>
<dbReference type="Proteomes" id="UP000634136">
    <property type="component" value="Unassembled WGS sequence"/>
</dbReference>
<dbReference type="GO" id="GO:0009640">
    <property type="term" value="P:photomorphogenesis"/>
    <property type="evidence" value="ECO:0007669"/>
    <property type="project" value="TreeGrafter"/>
</dbReference>
<reference evidence="11" key="1">
    <citation type="submission" date="2020-09" db="EMBL/GenBank/DDBJ databases">
        <title>Genome-Enabled Discovery of Anthraquinone Biosynthesis in Senna tora.</title>
        <authorList>
            <person name="Kang S.-H."/>
            <person name="Pandey R.P."/>
            <person name="Lee C.-M."/>
            <person name="Sim J.-S."/>
            <person name="Jeong J.-T."/>
            <person name="Choi B.-S."/>
            <person name="Jung M."/>
            <person name="Ginzburg D."/>
            <person name="Zhao K."/>
            <person name="Won S.Y."/>
            <person name="Oh T.-J."/>
            <person name="Yu Y."/>
            <person name="Kim N.-H."/>
            <person name="Lee O.R."/>
            <person name="Lee T.-H."/>
            <person name="Bashyal P."/>
            <person name="Kim T.-S."/>
            <person name="Lee W.-H."/>
            <person name="Kawkins C."/>
            <person name="Kim C.-K."/>
            <person name="Kim J.S."/>
            <person name="Ahn B.O."/>
            <person name="Rhee S.Y."/>
            <person name="Sohng J.K."/>
        </authorList>
    </citation>
    <scope>NUCLEOTIDE SEQUENCE</scope>
    <source>
        <tissue evidence="11">Leaf</tissue>
    </source>
</reference>
<dbReference type="GO" id="GO:0006355">
    <property type="term" value="P:regulation of DNA-templated transcription"/>
    <property type="evidence" value="ECO:0007669"/>
    <property type="project" value="TreeGrafter"/>
</dbReference>
<evidence type="ECO:0000256" key="6">
    <source>
        <dbReference type="ARBA" id="ARBA00023015"/>
    </source>
</evidence>
<protein>
    <submittedName>
        <fullName evidence="11">B-box zinc finger protein 20 isoform X1</fullName>
    </submittedName>
</protein>
<organism evidence="11 12">
    <name type="scientific">Senna tora</name>
    <dbReference type="NCBI Taxonomy" id="362788"/>
    <lineage>
        <taxon>Eukaryota</taxon>
        <taxon>Viridiplantae</taxon>
        <taxon>Streptophyta</taxon>
        <taxon>Embryophyta</taxon>
        <taxon>Tracheophyta</taxon>
        <taxon>Spermatophyta</taxon>
        <taxon>Magnoliopsida</taxon>
        <taxon>eudicotyledons</taxon>
        <taxon>Gunneridae</taxon>
        <taxon>Pentapetalae</taxon>
        <taxon>rosids</taxon>
        <taxon>fabids</taxon>
        <taxon>Fabales</taxon>
        <taxon>Fabaceae</taxon>
        <taxon>Caesalpinioideae</taxon>
        <taxon>Cassia clade</taxon>
        <taxon>Senna</taxon>
    </lineage>
</organism>
<dbReference type="InterPro" id="IPR000315">
    <property type="entry name" value="Znf_B-box"/>
</dbReference>
<dbReference type="EMBL" id="JAAIUW010000010">
    <property type="protein sequence ID" value="KAF7810846.1"/>
    <property type="molecule type" value="Genomic_DNA"/>
</dbReference>
<dbReference type="Gene3D" id="3.30.160.60">
    <property type="entry name" value="Classic Zinc Finger"/>
    <property type="match status" value="1"/>
</dbReference>
<comment type="subcellular location">
    <subcellularLocation>
        <location evidence="1">Nucleus</location>
    </subcellularLocation>
</comment>
<dbReference type="CDD" id="cd19821">
    <property type="entry name" value="Bbox1_BBX-like"/>
    <property type="match status" value="2"/>
</dbReference>
<keyword evidence="12" id="KW-1185">Reference proteome</keyword>
<evidence type="ECO:0000313" key="12">
    <source>
        <dbReference type="Proteomes" id="UP000634136"/>
    </source>
</evidence>
<evidence type="ECO:0000256" key="9">
    <source>
        <dbReference type="PROSITE-ProRule" id="PRU00024"/>
    </source>
</evidence>
<keyword evidence="3" id="KW-0677">Repeat</keyword>
<dbReference type="SMART" id="SM00336">
    <property type="entry name" value="BBOX"/>
    <property type="match status" value="2"/>
</dbReference>